<feature type="domain" description="RNA polymerase sigma-70 region 2" evidence="6">
    <location>
        <begin position="10"/>
        <end position="75"/>
    </location>
</feature>
<dbReference type="InterPro" id="IPR013324">
    <property type="entry name" value="RNA_pol_sigma_r3/r4-like"/>
</dbReference>
<dbReference type="Proteomes" id="UP000654720">
    <property type="component" value="Chromosome"/>
</dbReference>
<dbReference type="Pfam" id="PF08281">
    <property type="entry name" value="Sigma70_r4_2"/>
    <property type="match status" value="1"/>
</dbReference>
<sequence length="161" mass="18883">MTRTEYNRTVDHFSDGVYRFILKMCKSKEMAEDVVQDSFMKLWEEVEYIAYDKAKSFLFSTAYHRMIDVLRRETKFGDIENVADRAGDVQEGYTGLQEILDMALEKLPPVQKTVILLRDYEAYSYEEIAGITGLNESQVKVYIFRARAFMKAYIRRPDVVV</sequence>
<evidence type="ECO:0000259" key="6">
    <source>
        <dbReference type="Pfam" id="PF04542"/>
    </source>
</evidence>
<dbReference type="GO" id="GO:0016987">
    <property type="term" value="F:sigma factor activity"/>
    <property type="evidence" value="ECO:0007669"/>
    <property type="project" value="UniProtKB-KW"/>
</dbReference>
<evidence type="ECO:0000313" key="15">
    <source>
        <dbReference type="Proteomes" id="UP000654720"/>
    </source>
</evidence>
<gene>
    <name evidence="9" type="ORF">DWW18_06600</name>
    <name evidence="11" type="ORF">DWZ68_05355</name>
    <name evidence="10" type="ORF">DXA50_11580</name>
    <name evidence="8" type="ORF">I6J59_11525</name>
</gene>
<protein>
    <submittedName>
        <fullName evidence="9">RNA polymerase sigma factor</fullName>
    </submittedName>
</protein>
<dbReference type="CDD" id="cd06171">
    <property type="entry name" value="Sigma70_r4"/>
    <property type="match status" value="1"/>
</dbReference>
<evidence type="ECO:0000259" key="7">
    <source>
        <dbReference type="Pfam" id="PF08281"/>
    </source>
</evidence>
<dbReference type="GO" id="GO:0006352">
    <property type="term" value="P:DNA-templated transcription initiation"/>
    <property type="evidence" value="ECO:0007669"/>
    <property type="project" value="InterPro"/>
</dbReference>
<dbReference type="GeneID" id="93098822"/>
<name>A0A412X2H0_9BACT</name>
<keyword evidence="5" id="KW-0804">Transcription</keyword>
<evidence type="ECO:0000256" key="4">
    <source>
        <dbReference type="ARBA" id="ARBA00023125"/>
    </source>
</evidence>
<evidence type="ECO:0000313" key="14">
    <source>
        <dbReference type="Proteomes" id="UP000286063"/>
    </source>
</evidence>
<organism evidence="9 12">
    <name type="scientific">Butyricimonas virosa</name>
    <dbReference type="NCBI Taxonomy" id="544645"/>
    <lineage>
        <taxon>Bacteria</taxon>
        <taxon>Pseudomonadati</taxon>
        <taxon>Bacteroidota</taxon>
        <taxon>Bacteroidia</taxon>
        <taxon>Bacteroidales</taxon>
        <taxon>Odoribacteraceae</taxon>
        <taxon>Butyricimonas</taxon>
    </lineage>
</organism>
<proteinExistence type="inferred from homology"/>
<keyword evidence="4" id="KW-0238">DNA-binding</keyword>
<comment type="similarity">
    <text evidence="1">Belongs to the sigma-70 factor family. ECF subfamily.</text>
</comment>
<dbReference type="AlphaFoldDB" id="A0A412X2H0"/>
<dbReference type="InterPro" id="IPR013249">
    <property type="entry name" value="RNA_pol_sigma70_r4_t2"/>
</dbReference>
<dbReference type="SUPFAM" id="SSF88659">
    <property type="entry name" value="Sigma3 and sigma4 domains of RNA polymerase sigma factors"/>
    <property type="match status" value="1"/>
</dbReference>
<evidence type="ECO:0000256" key="2">
    <source>
        <dbReference type="ARBA" id="ARBA00023015"/>
    </source>
</evidence>
<dbReference type="Proteomes" id="UP000286063">
    <property type="component" value="Unassembled WGS sequence"/>
</dbReference>
<evidence type="ECO:0000313" key="10">
    <source>
        <dbReference type="EMBL" id="RGY16262.1"/>
    </source>
</evidence>
<dbReference type="RefSeq" id="WP_027200211.1">
    <property type="nucleotide sequence ID" value="NZ_CABJDM010000004.1"/>
</dbReference>
<dbReference type="InterPro" id="IPR036388">
    <property type="entry name" value="WH-like_DNA-bd_sf"/>
</dbReference>
<dbReference type="NCBIfam" id="TIGR02937">
    <property type="entry name" value="sigma70-ECF"/>
    <property type="match status" value="1"/>
</dbReference>
<keyword evidence="2" id="KW-0805">Transcription regulation</keyword>
<keyword evidence="15" id="KW-1185">Reference proteome</keyword>
<dbReference type="InterPro" id="IPR039425">
    <property type="entry name" value="RNA_pol_sigma-70-like"/>
</dbReference>
<evidence type="ECO:0000313" key="12">
    <source>
        <dbReference type="Proteomes" id="UP000283589"/>
    </source>
</evidence>
<evidence type="ECO:0000313" key="11">
    <source>
        <dbReference type="EMBL" id="RHM45354.1"/>
    </source>
</evidence>
<dbReference type="PANTHER" id="PTHR43133">
    <property type="entry name" value="RNA POLYMERASE ECF-TYPE SIGMA FACTO"/>
    <property type="match status" value="1"/>
</dbReference>
<reference evidence="12 13" key="1">
    <citation type="submission" date="2018-08" db="EMBL/GenBank/DDBJ databases">
        <title>A genome reference for cultivated species of the human gut microbiota.</title>
        <authorList>
            <person name="Zou Y."/>
            <person name="Xue W."/>
            <person name="Luo G."/>
        </authorList>
    </citation>
    <scope>NUCLEOTIDE SEQUENCE [LARGE SCALE GENOMIC DNA]</scope>
    <source>
        <strain evidence="9 12">AF14-49</strain>
        <strain evidence="11 13">AF34-33</strain>
        <strain evidence="10 14">OF02-7</strain>
    </source>
</reference>
<dbReference type="EMBL" id="QSCR01000020">
    <property type="protein sequence ID" value="RGY16262.1"/>
    <property type="molecule type" value="Genomic_DNA"/>
</dbReference>
<dbReference type="EMBL" id="QRPV01000004">
    <property type="protein sequence ID" value="RHM45354.1"/>
    <property type="molecule type" value="Genomic_DNA"/>
</dbReference>
<feature type="domain" description="RNA polymerase sigma factor 70 region 4 type 2" evidence="7">
    <location>
        <begin position="98"/>
        <end position="150"/>
    </location>
</feature>
<dbReference type="Proteomes" id="UP000283589">
    <property type="component" value="Unassembled WGS sequence"/>
</dbReference>
<dbReference type="Pfam" id="PF04542">
    <property type="entry name" value="Sigma70_r2"/>
    <property type="match status" value="1"/>
</dbReference>
<dbReference type="InterPro" id="IPR007627">
    <property type="entry name" value="RNA_pol_sigma70_r2"/>
</dbReference>
<evidence type="ECO:0000256" key="1">
    <source>
        <dbReference type="ARBA" id="ARBA00010641"/>
    </source>
</evidence>
<evidence type="ECO:0000256" key="3">
    <source>
        <dbReference type="ARBA" id="ARBA00023082"/>
    </source>
</evidence>
<dbReference type="Proteomes" id="UP000286038">
    <property type="component" value="Unassembled WGS sequence"/>
</dbReference>
<dbReference type="InterPro" id="IPR013325">
    <property type="entry name" value="RNA_pol_sigma_r2"/>
</dbReference>
<dbReference type="SUPFAM" id="SSF88946">
    <property type="entry name" value="Sigma2 domain of RNA polymerase sigma factors"/>
    <property type="match status" value="1"/>
</dbReference>
<keyword evidence="3" id="KW-0731">Sigma factor</keyword>
<dbReference type="EMBL" id="QRZA01000006">
    <property type="protein sequence ID" value="RGV34765.1"/>
    <property type="molecule type" value="Genomic_DNA"/>
</dbReference>
<evidence type="ECO:0000313" key="9">
    <source>
        <dbReference type="EMBL" id="RGV34765.1"/>
    </source>
</evidence>
<dbReference type="Gene3D" id="1.10.10.10">
    <property type="entry name" value="Winged helix-like DNA-binding domain superfamily/Winged helix DNA-binding domain"/>
    <property type="match status" value="1"/>
</dbReference>
<evidence type="ECO:0000256" key="5">
    <source>
        <dbReference type="ARBA" id="ARBA00023163"/>
    </source>
</evidence>
<evidence type="ECO:0000313" key="8">
    <source>
        <dbReference type="EMBL" id="QRO48586.1"/>
    </source>
</evidence>
<dbReference type="PANTHER" id="PTHR43133:SF8">
    <property type="entry name" value="RNA POLYMERASE SIGMA FACTOR HI_1459-RELATED"/>
    <property type="match status" value="1"/>
</dbReference>
<dbReference type="EMBL" id="CP069450">
    <property type="protein sequence ID" value="QRO48586.1"/>
    <property type="molecule type" value="Genomic_DNA"/>
</dbReference>
<dbReference type="Gene3D" id="1.10.1740.10">
    <property type="match status" value="1"/>
</dbReference>
<accession>A0A412X2H0</accession>
<dbReference type="STRING" id="1121130.GCA_000519105_01168"/>
<dbReference type="OrthoDB" id="670026at2"/>
<evidence type="ECO:0000313" key="13">
    <source>
        <dbReference type="Proteomes" id="UP000286038"/>
    </source>
</evidence>
<reference evidence="8 15" key="2">
    <citation type="submission" date="2021-02" db="EMBL/GenBank/DDBJ databases">
        <title>FDA dAtabase for Regulatory Grade micrObial Sequences (FDA-ARGOS): Supporting development and validation of Infectious Disease Dx tests.</title>
        <authorList>
            <person name="Carlson P."/>
            <person name="Fischbach M."/>
            <person name="Hastie J."/>
            <person name="Bilen M."/>
            <person name="Cheng A."/>
            <person name="Tallon L."/>
            <person name="Sadzewicz L."/>
            <person name="Zhao X."/>
            <person name="Boylan J."/>
            <person name="Ott S."/>
            <person name="Bowen H."/>
            <person name="Vavikolanu K."/>
            <person name="Mehta A."/>
            <person name="Aluvathingal J."/>
            <person name="Nadendla S."/>
            <person name="Yan Y."/>
            <person name="Sichtig H."/>
        </authorList>
    </citation>
    <scope>NUCLEOTIDE SEQUENCE [LARGE SCALE GENOMIC DNA]</scope>
    <source>
        <strain evidence="8 15">FDAARGOS_1229</strain>
    </source>
</reference>
<dbReference type="GO" id="GO:0003677">
    <property type="term" value="F:DNA binding"/>
    <property type="evidence" value="ECO:0007669"/>
    <property type="project" value="UniProtKB-KW"/>
</dbReference>
<dbReference type="InterPro" id="IPR014284">
    <property type="entry name" value="RNA_pol_sigma-70_dom"/>
</dbReference>